<reference evidence="3 4" key="1">
    <citation type="submission" date="2016-10" db="EMBL/GenBank/DDBJ databases">
        <authorList>
            <person name="de Groot N.N."/>
        </authorList>
    </citation>
    <scope>NUCLEOTIDE SEQUENCE [LARGE SCALE GENOMIC DNA]</scope>
    <source>
        <strain evidence="3 4">EP1-55-1</strain>
    </source>
</reference>
<dbReference type="CDD" id="cd01048">
    <property type="entry name" value="Ferritin_like_AB2"/>
    <property type="match status" value="1"/>
</dbReference>
<feature type="domain" description="DUF2202" evidence="2">
    <location>
        <begin position="257"/>
        <end position="409"/>
    </location>
</feature>
<feature type="chain" id="PRO_5011533189" description="DUF2202 domain-containing protein" evidence="1">
    <location>
        <begin position="27"/>
        <end position="439"/>
    </location>
</feature>
<name>A0A1I5NU24_9BACT</name>
<dbReference type="Gene3D" id="1.20.1260.10">
    <property type="match status" value="1"/>
</dbReference>
<protein>
    <recommendedName>
        <fullName evidence="2">DUF2202 domain-containing protein</fullName>
    </recommendedName>
</protein>
<dbReference type="Pfam" id="PF09968">
    <property type="entry name" value="DUF2202"/>
    <property type="match status" value="1"/>
</dbReference>
<dbReference type="Proteomes" id="UP000199227">
    <property type="component" value="Unassembled WGS sequence"/>
</dbReference>
<gene>
    <name evidence="3" type="ORF">SAMN05216234_1121</name>
</gene>
<dbReference type="STRING" id="223786.SAMN05216234_1121"/>
<keyword evidence="1" id="KW-0732">Signal</keyword>
<sequence>MVKSSYIVSGVAALALLVAGCGSSSSSDTTAISGYDVTVERGPILHSVVIDANGQKSFELGNGKYRFAQPPVYPVTAMGGFIDIDRDGIVSVNDVNNTIILRGHNGSATTLVNTIAADEEIKTWLTEQFGLTEDEIYNATPNTNATIAAISDVVFAYCVENNLTSPESITLDQLKSLENDINDRISLYINSEVTTADLEEQLVDELNISRLTSDDILNMQNMYNGTFGGGGWNSMHNGTAIISTLPTSELTNEQKYLLAYMWNEEKLAKDIYFALNEITPHQALYNIAANSETTHEAMVEALIEKYDLNITNLTDYSGGYSADELSAFAPGQYELPEIENLYNVLYEKGSQSLIDALQVGCMVEVTDINDLDKDIATASGADDLVMVFSNLRSGSYNHYWAFDSALKALGVSDGCCSAGEEYCKTADEYPLPHNGHYNF</sequence>
<proteinExistence type="predicted"/>
<dbReference type="InterPro" id="IPR019243">
    <property type="entry name" value="DUF2202"/>
</dbReference>
<dbReference type="EMBL" id="FOXB01000012">
    <property type="protein sequence ID" value="SFP24761.1"/>
    <property type="molecule type" value="Genomic_DNA"/>
</dbReference>
<evidence type="ECO:0000313" key="3">
    <source>
        <dbReference type="EMBL" id="SFP24761.1"/>
    </source>
</evidence>
<dbReference type="OrthoDB" id="5373077at2"/>
<evidence type="ECO:0000313" key="4">
    <source>
        <dbReference type="Proteomes" id="UP000199227"/>
    </source>
</evidence>
<evidence type="ECO:0000259" key="2">
    <source>
        <dbReference type="Pfam" id="PF09968"/>
    </source>
</evidence>
<feature type="signal peptide" evidence="1">
    <location>
        <begin position="1"/>
        <end position="26"/>
    </location>
</feature>
<organism evidence="3 4">
    <name type="scientific">Hydrogenimonas thermophila</name>
    <dbReference type="NCBI Taxonomy" id="223786"/>
    <lineage>
        <taxon>Bacteria</taxon>
        <taxon>Pseudomonadati</taxon>
        <taxon>Campylobacterota</taxon>
        <taxon>Epsilonproteobacteria</taxon>
        <taxon>Campylobacterales</taxon>
        <taxon>Hydrogenimonadaceae</taxon>
        <taxon>Hydrogenimonas</taxon>
    </lineage>
</organism>
<dbReference type="RefSeq" id="WP_092911936.1">
    <property type="nucleotide sequence ID" value="NZ_CP136592.1"/>
</dbReference>
<dbReference type="PROSITE" id="PS51257">
    <property type="entry name" value="PROKAR_LIPOPROTEIN"/>
    <property type="match status" value="1"/>
</dbReference>
<dbReference type="AlphaFoldDB" id="A0A1I5NU24"/>
<evidence type="ECO:0000256" key="1">
    <source>
        <dbReference type="SAM" id="SignalP"/>
    </source>
</evidence>
<dbReference type="InterPro" id="IPR012347">
    <property type="entry name" value="Ferritin-like"/>
</dbReference>
<dbReference type="PROSITE" id="PS00018">
    <property type="entry name" value="EF_HAND_1"/>
    <property type="match status" value="1"/>
</dbReference>
<accession>A0A1I5NU24</accession>
<dbReference type="InterPro" id="IPR018247">
    <property type="entry name" value="EF_Hand_1_Ca_BS"/>
</dbReference>
<keyword evidence="4" id="KW-1185">Reference proteome</keyword>